<proteinExistence type="predicted"/>
<dbReference type="EMBL" id="JAODAN010000011">
    <property type="protein sequence ID" value="KAK1921396.1"/>
    <property type="molecule type" value="Genomic_DNA"/>
</dbReference>
<gene>
    <name evidence="2" type="ORF">DB88DRAFT_475272</name>
</gene>
<comment type="caution">
    <text evidence="2">The sequence shown here is derived from an EMBL/GenBank/DDBJ whole genome shotgun (WGS) entry which is preliminary data.</text>
</comment>
<evidence type="ECO:0000313" key="2">
    <source>
        <dbReference type="EMBL" id="KAK1921396.1"/>
    </source>
</evidence>
<dbReference type="AlphaFoldDB" id="A0AAD9CYD2"/>
<protein>
    <submittedName>
        <fullName evidence="2">Uncharacterized protein</fullName>
    </submittedName>
</protein>
<name>A0AAD9CYD2_PAPLA</name>
<sequence length="536" mass="59956">MSGGKRLYWAPHAQQPTLLEPSALAHADIASRWMKLLGLPPSFKVVPDTKGFYSIIGEDARAWAVERDETVMAHLLSAPTVEVLRPDLLSVPDAYAFQSGDKQPDQQEYQHPSELLSPPGSQSDDTSPTTPLCRLSSRQPKRCSWLECAPSLPWMFSTAMLWRIRHPEVEQRVEATENDVLIDIREVFDTIYRQHIIDPYNLPKSISEPGEKEDWKEMFRSITREITARYGTLDLGSSYSFKKLSPEEGRLHFDCVLDSSAASVIATKLLGATTEATCHVAPPSRNTAGVTCTNHGMSEDFRTEWHFRDGDPHEKGYAVIYPREGEVLWTLDKYGEPHTLLLPAATIRASPPRETTSEEGFETVEQPTAFDFGSALMWRPLSPAGNHSAAGSCVSNEAFPVCMALSRALAPNIIDRIGDWRPNQNSWLTKVRSVYSSVIKKFKKSQPRDGWTLTCTTTENAPKEFHKPGFPINIHTTYTPRIVVRDPGGTKLGVLRGGRLSSPPFITDLCHVYLCLPHVIIYLFSARPPCQVSVWV</sequence>
<feature type="region of interest" description="Disordered" evidence="1">
    <location>
        <begin position="97"/>
        <end position="133"/>
    </location>
</feature>
<accession>A0AAD9CYD2</accession>
<evidence type="ECO:0000313" key="3">
    <source>
        <dbReference type="Proteomes" id="UP001182556"/>
    </source>
</evidence>
<feature type="compositionally biased region" description="Polar residues" evidence="1">
    <location>
        <begin position="119"/>
        <end position="130"/>
    </location>
</feature>
<organism evidence="2 3">
    <name type="scientific">Papiliotrema laurentii</name>
    <name type="common">Cryptococcus laurentii</name>
    <dbReference type="NCBI Taxonomy" id="5418"/>
    <lineage>
        <taxon>Eukaryota</taxon>
        <taxon>Fungi</taxon>
        <taxon>Dikarya</taxon>
        <taxon>Basidiomycota</taxon>
        <taxon>Agaricomycotina</taxon>
        <taxon>Tremellomycetes</taxon>
        <taxon>Tremellales</taxon>
        <taxon>Rhynchogastremaceae</taxon>
        <taxon>Papiliotrema</taxon>
    </lineage>
</organism>
<reference evidence="2" key="1">
    <citation type="submission" date="2023-02" db="EMBL/GenBank/DDBJ databases">
        <title>Identification and recombinant expression of a fungal hydrolase from Papiliotrema laurentii that hydrolyzes apple cutin and clears colloidal polyester polyurethane.</title>
        <authorList>
            <consortium name="DOE Joint Genome Institute"/>
            <person name="Roman V.A."/>
            <person name="Bojanowski C."/>
            <person name="Crable B.R."/>
            <person name="Wagner D.N."/>
            <person name="Hung C.S."/>
            <person name="Nadeau L.J."/>
            <person name="Schratz L."/>
            <person name="Haridas S."/>
            <person name="Pangilinan J."/>
            <person name="Lipzen A."/>
            <person name="Na H."/>
            <person name="Yan M."/>
            <person name="Ng V."/>
            <person name="Grigoriev I.V."/>
            <person name="Spatafora J.W."/>
            <person name="Barlow D."/>
            <person name="Biffinger J."/>
            <person name="Kelley-Loughnane N."/>
            <person name="Varaljay V.A."/>
            <person name="Crookes-Goodson W.J."/>
        </authorList>
    </citation>
    <scope>NUCLEOTIDE SEQUENCE</scope>
    <source>
        <strain evidence="2">5307AH</strain>
    </source>
</reference>
<evidence type="ECO:0000256" key="1">
    <source>
        <dbReference type="SAM" id="MobiDB-lite"/>
    </source>
</evidence>
<keyword evidence="3" id="KW-1185">Reference proteome</keyword>
<dbReference type="Proteomes" id="UP001182556">
    <property type="component" value="Unassembled WGS sequence"/>
</dbReference>